<keyword evidence="2 4" id="KW-0808">Transferase</keyword>
<evidence type="ECO:0000256" key="3">
    <source>
        <dbReference type="ARBA" id="ARBA00023315"/>
    </source>
</evidence>
<dbReference type="Proteomes" id="UP000076765">
    <property type="component" value="Chromosome"/>
</dbReference>
<evidence type="ECO:0000313" key="5">
    <source>
        <dbReference type="EMBL" id="ANB92077.1"/>
    </source>
</evidence>
<accession>A0ABM6BEL8</accession>
<dbReference type="Gene3D" id="3.30.70.3550">
    <property type="entry name" value="Leucyl/phenylalanyl-tRNA-protein transferase, N-terminal domain"/>
    <property type="match status" value="1"/>
</dbReference>
<dbReference type="PANTHER" id="PTHR30098">
    <property type="entry name" value="LEUCYL/PHENYLALANYL-TRNA--PROTEIN TRANSFERASE"/>
    <property type="match status" value="1"/>
</dbReference>
<comment type="similarity">
    <text evidence="4">Belongs to the L/F-transferase family.</text>
</comment>
<dbReference type="Gene3D" id="3.40.630.70">
    <property type="entry name" value="Leucyl/phenylalanyl-tRNA-protein transferase, C-terminal domain"/>
    <property type="match status" value="1"/>
</dbReference>
<evidence type="ECO:0000256" key="4">
    <source>
        <dbReference type="HAMAP-Rule" id="MF_00688"/>
    </source>
</evidence>
<dbReference type="GO" id="GO:0016740">
    <property type="term" value="F:transferase activity"/>
    <property type="evidence" value="ECO:0007669"/>
    <property type="project" value="UniProtKB-KW"/>
</dbReference>
<dbReference type="EMBL" id="CP011158">
    <property type="protein sequence ID" value="ANB92077.1"/>
    <property type="molecule type" value="Genomic_DNA"/>
</dbReference>
<comment type="catalytic activity">
    <reaction evidence="4">
        <text>N-terminal L-lysyl-[protein] + L-leucyl-tRNA(Leu) = N-terminal L-leucyl-L-lysyl-[protein] + tRNA(Leu) + H(+)</text>
        <dbReference type="Rhea" id="RHEA:12340"/>
        <dbReference type="Rhea" id="RHEA-COMP:9613"/>
        <dbReference type="Rhea" id="RHEA-COMP:9622"/>
        <dbReference type="Rhea" id="RHEA-COMP:12670"/>
        <dbReference type="Rhea" id="RHEA-COMP:12671"/>
        <dbReference type="ChEBI" id="CHEBI:15378"/>
        <dbReference type="ChEBI" id="CHEBI:65249"/>
        <dbReference type="ChEBI" id="CHEBI:78442"/>
        <dbReference type="ChEBI" id="CHEBI:78494"/>
        <dbReference type="ChEBI" id="CHEBI:133043"/>
        <dbReference type="EC" id="2.3.2.6"/>
    </reaction>
</comment>
<organism evidence="5 6">
    <name type="scientific">Moraxella ovis</name>
    <dbReference type="NCBI Taxonomy" id="29433"/>
    <lineage>
        <taxon>Bacteria</taxon>
        <taxon>Pseudomonadati</taxon>
        <taxon>Pseudomonadota</taxon>
        <taxon>Gammaproteobacteria</taxon>
        <taxon>Moraxellales</taxon>
        <taxon>Moraxellaceae</taxon>
        <taxon>Moraxella</taxon>
    </lineage>
</organism>
<comment type="function">
    <text evidence="4">Functions in the N-end rule pathway of protein degradation where it conjugates Leu, Phe and, less efficiently, Met from aminoacyl-tRNAs to the N-termini of proteins containing an N-terminal arginine or lysine.</text>
</comment>
<evidence type="ECO:0000256" key="1">
    <source>
        <dbReference type="ARBA" id="ARBA00022490"/>
    </source>
</evidence>
<reference evidence="5 6" key="1">
    <citation type="submission" date="2015-04" db="EMBL/GenBank/DDBJ databases">
        <authorList>
            <person name="Calcutt M.J."/>
            <person name="Foecking M.F."/>
        </authorList>
    </citation>
    <scope>NUCLEOTIDE SEQUENCE [LARGE SCALE GENOMIC DNA]</scope>
    <source>
        <strain evidence="5 6">199/55</strain>
    </source>
</reference>
<dbReference type="SUPFAM" id="SSF55729">
    <property type="entry name" value="Acyl-CoA N-acyltransferases (Nat)"/>
    <property type="match status" value="1"/>
</dbReference>
<dbReference type="InterPro" id="IPR016181">
    <property type="entry name" value="Acyl_CoA_acyltransferase"/>
</dbReference>
<protein>
    <recommendedName>
        <fullName evidence="4">Leucyl/phenylalanyl-tRNA--protein transferase</fullName>
        <ecNumber evidence="4">2.3.2.6</ecNumber>
    </recommendedName>
    <alternativeName>
        <fullName evidence="4">L/F-transferase</fullName>
    </alternativeName>
    <alternativeName>
        <fullName evidence="4">Leucyltransferase</fullName>
    </alternativeName>
    <alternativeName>
        <fullName evidence="4">Phenyalanyltransferase</fullName>
    </alternativeName>
</protein>
<dbReference type="InterPro" id="IPR042203">
    <property type="entry name" value="Leu/Phe-tRNA_Trfase_C"/>
</dbReference>
<evidence type="ECO:0000256" key="2">
    <source>
        <dbReference type="ARBA" id="ARBA00022679"/>
    </source>
</evidence>
<dbReference type="EC" id="2.3.2.6" evidence="4"/>
<sequence>MIHLMPSLDLADLHTIADRAAFDFGRIIDLADDDGFIGAGADLSTATLLNAYRSGVFPWFGADDPICWWCPPVRCVVHPDDFRPAKSLIRTAKKMPWYITTNRAFGSVMTACAAPRAYSDDTWINDEMIDAYTKLHDMGAAMSVEVWDSAADDAKLIGGLYGVQYGAVFCGESMFHTQKDASKIAFWALMSLATSSGIRLIDCQLENPHLMSLGATLMPRDEFLTALTTLNRAPTPPLSGSMSTRELALIGG</sequence>
<dbReference type="NCBIfam" id="TIGR00667">
    <property type="entry name" value="aat"/>
    <property type="match status" value="1"/>
</dbReference>
<comment type="catalytic activity">
    <reaction evidence="4">
        <text>L-phenylalanyl-tRNA(Phe) + an N-terminal L-alpha-aminoacyl-[protein] = an N-terminal L-phenylalanyl-L-alpha-aminoacyl-[protein] + tRNA(Phe)</text>
        <dbReference type="Rhea" id="RHEA:43632"/>
        <dbReference type="Rhea" id="RHEA-COMP:9668"/>
        <dbReference type="Rhea" id="RHEA-COMP:9699"/>
        <dbReference type="Rhea" id="RHEA-COMP:10636"/>
        <dbReference type="Rhea" id="RHEA-COMP:10637"/>
        <dbReference type="ChEBI" id="CHEBI:78442"/>
        <dbReference type="ChEBI" id="CHEBI:78531"/>
        <dbReference type="ChEBI" id="CHEBI:78597"/>
        <dbReference type="ChEBI" id="CHEBI:83561"/>
        <dbReference type="EC" id="2.3.2.6"/>
    </reaction>
</comment>
<comment type="catalytic activity">
    <reaction evidence="4">
        <text>N-terminal L-arginyl-[protein] + L-leucyl-tRNA(Leu) = N-terminal L-leucyl-L-arginyl-[protein] + tRNA(Leu) + H(+)</text>
        <dbReference type="Rhea" id="RHEA:50416"/>
        <dbReference type="Rhea" id="RHEA-COMP:9613"/>
        <dbReference type="Rhea" id="RHEA-COMP:9622"/>
        <dbReference type="Rhea" id="RHEA-COMP:12672"/>
        <dbReference type="Rhea" id="RHEA-COMP:12673"/>
        <dbReference type="ChEBI" id="CHEBI:15378"/>
        <dbReference type="ChEBI" id="CHEBI:64719"/>
        <dbReference type="ChEBI" id="CHEBI:78442"/>
        <dbReference type="ChEBI" id="CHEBI:78494"/>
        <dbReference type="ChEBI" id="CHEBI:133044"/>
        <dbReference type="EC" id="2.3.2.6"/>
    </reaction>
</comment>
<keyword evidence="6" id="KW-1185">Reference proteome</keyword>
<keyword evidence="3 4" id="KW-0012">Acyltransferase</keyword>
<dbReference type="InterPro" id="IPR042221">
    <property type="entry name" value="Leu/Phe-tRNA_Trfase_N"/>
</dbReference>
<dbReference type="HAMAP" id="MF_00688">
    <property type="entry name" value="Leu_Phe_trans"/>
    <property type="match status" value="1"/>
</dbReference>
<proteinExistence type="inferred from homology"/>
<keyword evidence="1 4" id="KW-0963">Cytoplasm</keyword>
<name>A0ABM6BEL8_9GAMM</name>
<evidence type="ECO:0000313" key="6">
    <source>
        <dbReference type="Proteomes" id="UP000076765"/>
    </source>
</evidence>
<dbReference type="Pfam" id="PF03588">
    <property type="entry name" value="Leu_Phe_trans"/>
    <property type="match status" value="1"/>
</dbReference>
<dbReference type="PANTHER" id="PTHR30098:SF2">
    <property type="entry name" value="LEUCYL_PHENYLALANYL-TRNA--PROTEIN TRANSFERASE"/>
    <property type="match status" value="1"/>
</dbReference>
<gene>
    <name evidence="4" type="primary">aat</name>
    <name evidence="5" type="ORF">MOVS_08950</name>
</gene>
<dbReference type="InterPro" id="IPR004616">
    <property type="entry name" value="Leu/Phe-tRNA_Trfase"/>
</dbReference>
<comment type="subcellular location">
    <subcellularLocation>
        <location evidence="4">Cytoplasm</location>
    </subcellularLocation>
</comment>